<reference evidence="1" key="2">
    <citation type="submission" date="2016-05" db="EMBL/GenBank/DDBJ databases">
        <title>Comparative analysis highlights variable genome content of wheat rusts and divergence of the mating loci.</title>
        <authorList>
            <person name="Cuomo C.A."/>
            <person name="Bakkeren G."/>
            <person name="Szabo L."/>
            <person name="Khalil H."/>
            <person name="Joly D."/>
            <person name="Goldberg J."/>
            <person name="Young S."/>
            <person name="Zeng Q."/>
            <person name="Fellers J."/>
        </authorList>
    </citation>
    <scope>NUCLEOTIDE SEQUENCE [LARGE SCALE GENOMIC DNA]</scope>
    <source>
        <strain evidence="1">1-1 BBBD Race 1</strain>
    </source>
</reference>
<keyword evidence="3" id="KW-1185">Reference proteome</keyword>
<accession>A0A180GWF5</accession>
<dbReference type="Proteomes" id="UP000005240">
    <property type="component" value="Unassembled WGS sequence"/>
</dbReference>
<gene>
    <name evidence="1" type="ORF">PTTG_03509</name>
</gene>
<dbReference type="EMBL" id="ADAS02000017">
    <property type="protein sequence ID" value="OAV96851.1"/>
    <property type="molecule type" value="Genomic_DNA"/>
</dbReference>
<reference evidence="2 3" key="3">
    <citation type="journal article" date="2017" name="G3 (Bethesda)">
        <title>Comparative analysis highlights variable genome content of wheat rusts and divergence of the mating loci.</title>
        <authorList>
            <person name="Cuomo C.A."/>
            <person name="Bakkeren G."/>
            <person name="Khalil H.B."/>
            <person name="Panwar V."/>
            <person name="Joly D."/>
            <person name="Linning R."/>
            <person name="Sakthikumar S."/>
            <person name="Song X."/>
            <person name="Adiconis X."/>
            <person name="Fan L."/>
            <person name="Goldberg J.M."/>
            <person name="Levin J.Z."/>
            <person name="Young S."/>
            <person name="Zeng Q."/>
            <person name="Anikster Y."/>
            <person name="Bruce M."/>
            <person name="Wang M."/>
            <person name="Yin C."/>
            <person name="McCallum B."/>
            <person name="Szabo L.J."/>
            <person name="Hulbert S."/>
            <person name="Chen X."/>
            <person name="Fellers J.P."/>
        </authorList>
    </citation>
    <scope>NUCLEOTIDE SEQUENCE</scope>
    <source>
        <strain evidence="3">Isolate 1-1 / race 1 (BBBD)</strain>
        <strain evidence="2">isolate 1-1 / race 1 (BBBD)</strain>
    </source>
</reference>
<evidence type="ECO:0000313" key="3">
    <source>
        <dbReference type="Proteomes" id="UP000005240"/>
    </source>
</evidence>
<evidence type="ECO:0008006" key="4">
    <source>
        <dbReference type="Google" id="ProtNLM"/>
    </source>
</evidence>
<organism evidence="1">
    <name type="scientific">Puccinia triticina (isolate 1-1 / race 1 (BBBD))</name>
    <name type="common">Brown leaf rust fungus</name>
    <dbReference type="NCBI Taxonomy" id="630390"/>
    <lineage>
        <taxon>Eukaryota</taxon>
        <taxon>Fungi</taxon>
        <taxon>Dikarya</taxon>
        <taxon>Basidiomycota</taxon>
        <taxon>Pucciniomycotina</taxon>
        <taxon>Pucciniomycetes</taxon>
        <taxon>Pucciniales</taxon>
        <taxon>Pucciniaceae</taxon>
        <taxon>Puccinia</taxon>
    </lineage>
</organism>
<sequence>MESTRIPKVINDWIIARFDLGIGWKGIHRLLASRDLDATGVVVPAANAVLYDHVNYLIKTRLTFQARRDRDIFVSMSLWQLHLDRAGWHTYAPVLTNSDDFLFAIQSPWQRKMMLEHGKTMIFIDTTHNTVKNCFLSQGRKISLYTVLIRNPVTGKGLPVCWAFTTSLAI</sequence>
<proteinExistence type="predicted"/>
<evidence type="ECO:0000313" key="2">
    <source>
        <dbReference type="EnsemblFungi" id="PTTG_03509-t43_1-p1"/>
    </source>
</evidence>
<dbReference type="AlphaFoldDB" id="A0A180GWF5"/>
<evidence type="ECO:0000313" key="1">
    <source>
        <dbReference type="EMBL" id="OAV96851.1"/>
    </source>
</evidence>
<dbReference type="EnsemblFungi" id="PTTG_03509-t43_1">
    <property type="protein sequence ID" value="PTTG_03509-t43_1-p1"/>
    <property type="gene ID" value="PTTG_03509"/>
</dbReference>
<dbReference type="VEuPathDB" id="FungiDB:PTTG_03509"/>
<name>A0A180GWF5_PUCT1</name>
<reference evidence="1" key="1">
    <citation type="submission" date="2009-11" db="EMBL/GenBank/DDBJ databases">
        <authorList>
            <consortium name="The Broad Institute Genome Sequencing Platform"/>
            <person name="Ward D."/>
            <person name="Feldgarden M."/>
            <person name="Earl A."/>
            <person name="Young S.K."/>
            <person name="Zeng Q."/>
            <person name="Koehrsen M."/>
            <person name="Alvarado L."/>
            <person name="Berlin A."/>
            <person name="Bochicchio J."/>
            <person name="Borenstein D."/>
            <person name="Chapman S.B."/>
            <person name="Chen Z."/>
            <person name="Engels R."/>
            <person name="Freedman E."/>
            <person name="Gellesch M."/>
            <person name="Goldberg J."/>
            <person name="Griggs A."/>
            <person name="Gujja S."/>
            <person name="Heilman E."/>
            <person name="Heiman D."/>
            <person name="Hepburn T."/>
            <person name="Howarth C."/>
            <person name="Jen D."/>
            <person name="Larson L."/>
            <person name="Lewis B."/>
            <person name="Mehta T."/>
            <person name="Park D."/>
            <person name="Pearson M."/>
            <person name="Roberts A."/>
            <person name="Saif S."/>
            <person name="Shea T."/>
            <person name="Shenoy N."/>
            <person name="Sisk P."/>
            <person name="Stolte C."/>
            <person name="Sykes S."/>
            <person name="Thomson T."/>
            <person name="Walk T."/>
            <person name="White J."/>
            <person name="Yandava C."/>
            <person name="Izard J."/>
            <person name="Baranova O.V."/>
            <person name="Blanton J.M."/>
            <person name="Tanner A.C."/>
            <person name="Dewhirst F.E."/>
            <person name="Haas B."/>
            <person name="Nusbaum C."/>
            <person name="Birren B."/>
        </authorList>
    </citation>
    <scope>NUCLEOTIDE SEQUENCE [LARGE SCALE GENOMIC DNA]</scope>
    <source>
        <strain evidence="1">1-1 BBBD Race 1</strain>
    </source>
</reference>
<reference evidence="2" key="4">
    <citation type="submission" date="2025-05" db="UniProtKB">
        <authorList>
            <consortium name="EnsemblFungi"/>
        </authorList>
    </citation>
    <scope>IDENTIFICATION</scope>
    <source>
        <strain evidence="2">isolate 1-1 / race 1 (BBBD)</strain>
    </source>
</reference>
<dbReference type="OrthoDB" id="2506357at2759"/>
<protein>
    <recommendedName>
        <fullName evidence="4">MULE transposase domain-containing protein</fullName>
    </recommendedName>
</protein>